<dbReference type="Pfam" id="PF07730">
    <property type="entry name" value="HisKA_3"/>
    <property type="match status" value="1"/>
</dbReference>
<dbReference type="Proteomes" id="UP000282311">
    <property type="component" value="Unassembled WGS sequence"/>
</dbReference>
<dbReference type="GO" id="GO:0000155">
    <property type="term" value="F:phosphorelay sensor kinase activity"/>
    <property type="evidence" value="ECO:0007669"/>
    <property type="project" value="InterPro"/>
</dbReference>
<dbReference type="GO" id="GO:0016020">
    <property type="term" value="C:membrane"/>
    <property type="evidence" value="ECO:0007669"/>
    <property type="project" value="InterPro"/>
</dbReference>
<keyword evidence="9" id="KW-0472">Membrane</keyword>
<dbReference type="EC" id="2.7.13.3" evidence="2"/>
<comment type="catalytic activity">
    <reaction evidence="1">
        <text>ATP + protein L-histidine = ADP + protein N-phospho-L-histidine.</text>
        <dbReference type="EC" id="2.7.13.3"/>
    </reaction>
</comment>
<dbReference type="PROSITE" id="PS51257">
    <property type="entry name" value="PROKAR_LIPOPROTEIN"/>
    <property type="match status" value="1"/>
</dbReference>
<evidence type="ECO:0000259" key="10">
    <source>
        <dbReference type="PROSITE" id="PS50109"/>
    </source>
</evidence>
<evidence type="ECO:0000256" key="4">
    <source>
        <dbReference type="ARBA" id="ARBA00022679"/>
    </source>
</evidence>
<evidence type="ECO:0000256" key="2">
    <source>
        <dbReference type="ARBA" id="ARBA00012438"/>
    </source>
</evidence>
<comment type="caution">
    <text evidence="11">The sequence shown here is derived from an EMBL/GenBank/DDBJ whole genome shotgun (WGS) entry which is preliminary data.</text>
</comment>
<evidence type="ECO:0000256" key="6">
    <source>
        <dbReference type="ARBA" id="ARBA00022777"/>
    </source>
</evidence>
<keyword evidence="5" id="KW-0547">Nucleotide-binding</keyword>
<feature type="transmembrane region" description="Helical" evidence="9">
    <location>
        <begin position="180"/>
        <end position="199"/>
    </location>
</feature>
<dbReference type="EMBL" id="RBAH01000035">
    <property type="protein sequence ID" value="RKN66040.1"/>
    <property type="molecule type" value="Genomic_DNA"/>
</dbReference>
<dbReference type="CDD" id="cd16917">
    <property type="entry name" value="HATPase_UhpB-NarQ-NarX-like"/>
    <property type="match status" value="1"/>
</dbReference>
<name>A0A3B0B0E9_9BACL</name>
<feature type="transmembrane region" description="Helical" evidence="9">
    <location>
        <begin position="274"/>
        <end position="297"/>
    </location>
</feature>
<protein>
    <recommendedName>
        <fullName evidence="2">histidine kinase</fullName>
        <ecNumber evidence="2">2.7.13.3</ecNumber>
    </recommendedName>
</protein>
<dbReference type="Gene3D" id="3.30.565.10">
    <property type="entry name" value="Histidine kinase-like ATPase, C-terminal domain"/>
    <property type="match status" value="1"/>
</dbReference>
<feature type="domain" description="Histidine kinase" evidence="10">
    <location>
        <begin position="520"/>
        <end position="728"/>
    </location>
</feature>
<organism evidence="11 12">
    <name type="scientific">Paenibacillus ginsengarvi</name>
    <dbReference type="NCBI Taxonomy" id="400777"/>
    <lineage>
        <taxon>Bacteria</taxon>
        <taxon>Bacillati</taxon>
        <taxon>Bacillota</taxon>
        <taxon>Bacilli</taxon>
        <taxon>Bacillales</taxon>
        <taxon>Paenibacillaceae</taxon>
        <taxon>Paenibacillus</taxon>
    </lineage>
</organism>
<dbReference type="InterPro" id="IPR003594">
    <property type="entry name" value="HATPase_dom"/>
</dbReference>
<feature type="transmembrane region" description="Helical" evidence="9">
    <location>
        <begin position="117"/>
        <end position="136"/>
    </location>
</feature>
<dbReference type="OrthoDB" id="227596at2"/>
<keyword evidence="12" id="KW-1185">Reference proteome</keyword>
<dbReference type="RefSeq" id="WP_120751294.1">
    <property type="nucleotide sequence ID" value="NZ_RBAH01000035.1"/>
</dbReference>
<keyword evidence="7" id="KW-0067">ATP-binding</keyword>
<dbReference type="AlphaFoldDB" id="A0A3B0B0E9"/>
<gene>
    <name evidence="11" type="ORF">D7M11_31695</name>
</gene>
<dbReference type="PANTHER" id="PTHR24421">
    <property type="entry name" value="NITRATE/NITRITE SENSOR PROTEIN NARX-RELATED"/>
    <property type="match status" value="1"/>
</dbReference>
<keyword evidence="9" id="KW-0812">Transmembrane</keyword>
<evidence type="ECO:0000313" key="11">
    <source>
        <dbReference type="EMBL" id="RKN66040.1"/>
    </source>
</evidence>
<dbReference type="GO" id="GO:0005524">
    <property type="term" value="F:ATP binding"/>
    <property type="evidence" value="ECO:0007669"/>
    <property type="project" value="UniProtKB-KW"/>
</dbReference>
<feature type="transmembrane region" description="Helical" evidence="9">
    <location>
        <begin position="148"/>
        <end position="168"/>
    </location>
</feature>
<evidence type="ECO:0000313" key="12">
    <source>
        <dbReference type="Proteomes" id="UP000282311"/>
    </source>
</evidence>
<keyword evidence="4" id="KW-0808">Transferase</keyword>
<dbReference type="SUPFAM" id="SSF55781">
    <property type="entry name" value="GAF domain-like"/>
    <property type="match status" value="1"/>
</dbReference>
<dbReference type="GO" id="GO:0046983">
    <property type="term" value="F:protein dimerization activity"/>
    <property type="evidence" value="ECO:0007669"/>
    <property type="project" value="InterPro"/>
</dbReference>
<evidence type="ECO:0000256" key="9">
    <source>
        <dbReference type="SAM" id="Phobius"/>
    </source>
</evidence>
<dbReference type="InterPro" id="IPR050482">
    <property type="entry name" value="Sensor_HK_TwoCompSys"/>
</dbReference>
<reference evidence="11 12" key="1">
    <citation type="journal article" date="2007" name="Int. J. Syst. Evol. Microbiol.">
        <title>Paenibacillus ginsengarvi sp. nov., isolated from soil from ginseng cultivation.</title>
        <authorList>
            <person name="Yoon M.H."/>
            <person name="Ten L.N."/>
            <person name="Im W.T."/>
        </authorList>
    </citation>
    <scope>NUCLEOTIDE SEQUENCE [LARGE SCALE GENOMIC DNA]</scope>
    <source>
        <strain evidence="11 12">KCTC 13059</strain>
    </source>
</reference>
<feature type="transmembrane region" description="Helical" evidence="9">
    <location>
        <begin position="24"/>
        <end position="44"/>
    </location>
</feature>
<dbReference type="PROSITE" id="PS50109">
    <property type="entry name" value="HIS_KIN"/>
    <property type="match status" value="1"/>
</dbReference>
<keyword evidence="8" id="KW-0902">Two-component regulatory system</keyword>
<dbReference type="InterPro" id="IPR005467">
    <property type="entry name" value="His_kinase_dom"/>
</dbReference>
<dbReference type="SUPFAM" id="SSF55874">
    <property type="entry name" value="ATPase domain of HSP90 chaperone/DNA topoisomerase II/histidine kinase"/>
    <property type="match status" value="1"/>
</dbReference>
<evidence type="ECO:0000256" key="8">
    <source>
        <dbReference type="ARBA" id="ARBA00023012"/>
    </source>
</evidence>
<keyword evidence="3" id="KW-0597">Phosphoprotein</keyword>
<dbReference type="SMART" id="SM00387">
    <property type="entry name" value="HATPase_c"/>
    <property type="match status" value="1"/>
</dbReference>
<evidence type="ECO:0000256" key="7">
    <source>
        <dbReference type="ARBA" id="ARBA00022840"/>
    </source>
</evidence>
<feature type="transmembrane region" description="Helical" evidence="9">
    <location>
        <begin position="339"/>
        <end position="359"/>
    </location>
</feature>
<dbReference type="InterPro" id="IPR036890">
    <property type="entry name" value="HATPase_C_sf"/>
</dbReference>
<evidence type="ECO:0000256" key="5">
    <source>
        <dbReference type="ARBA" id="ARBA00022741"/>
    </source>
</evidence>
<accession>A0A3B0B0E9</accession>
<dbReference type="InterPro" id="IPR011712">
    <property type="entry name" value="Sig_transdc_His_kin_sub3_dim/P"/>
</dbReference>
<feature type="transmembrane region" description="Helical" evidence="9">
    <location>
        <begin position="86"/>
        <end position="110"/>
    </location>
</feature>
<dbReference type="Gene3D" id="3.30.450.40">
    <property type="match status" value="1"/>
</dbReference>
<feature type="transmembrane region" description="Helical" evidence="9">
    <location>
        <begin position="205"/>
        <end position="223"/>
    </location>
</feature>
<dbReference type="Gene3D" id="1.20.5.1930">
    <property type="match status" value="1"/>
</dbReference>
<dbReference type="Pfam" id="PF02518">
    <property type="entry name" value="HATPase_c"/>
    <property type="match status" value="1"/>
</dbReference>
<evidence type="ECO:0000256" key="3">
    <source>
        <dbReference type="ARBA" id="ARBA00022553"/>
    </source>
</evidence>
<feature type="transmembrane region" description="Helical" evidence="9">
    <location>
        <begin position="312"/>
        <end position="333"/>
    </location>
</feature>
<proteinExistence type="predicted"/>
<dbReference type="PANTHER" id="PTHR24421:SF10">
    <property type="entry name" value="NITRATE_NITRITE SENSOR PROTEIN NARQ"/>
    <property type="match status" value="1"/>
</dbReference>
<dbReference type="InterPro" id="IPR029016">
    <property type="entry name" value="GAF-like_dom_sf"/>
</dbReference>
<keyword evidence="6 11" id="KW-0418">Kinase</keyword>
<sequence length="737" mass="81076">MPLTQDRVAAREGGQPAVRTWRKGLLACLQLLAACFSLLTAVLYSTGIPKYYEQLVSTCIVDGCGSLVPAMPLENAGSIHLTLETYAFLFVCIDVIFTYVYYAAALLLLWKGFREPMALVAAVALVAFGTSFPSLSSIAFQGIAGEEWWFSFVATLGWIGLSLLFLLFPNGRFVPRWTAAVFILILIIDVASFFNRGLIWNDMSGSEYLLAAWYIGTTSILIYSQIHRYLKISSLAQRQQTKWVVYGLVVGMTGFIGMSILFNPRLNDGSALTYVYLNAMINLSLLAIPVTLTMAVLRRRLWEIDPLVNRTLLYGTLSLCVAAIYIFTVYYLSGLFATGHNLFVSLTATAIVAVAFAPLKEKLQRLINRLLKGRHDDPYEVLLELGSQLVRPMAPEAMLEALASTVKQSLRLPYAGIGIRVGEQDAFVAAAGTPVHEILSFPIVHRGETMGTFYLSARSPGEAFSPEDNRFLDVLLHQAGPIVENVNMTLGMKLLANDLQESREKLVLAREEERRQIRKNLHDDLAPRLAALALNAATAEKYVMKKPDIAIEMLGDLRKTIRMTVDEIRTLVHDLRPPSLDELGLIGAIQERISELNKPVRLLADEQGTPPLHIRLHEPPPLPDLSAAVEVAAYRIVTESLANVIKHSQATECTVKLDVSSSGQLAIEVTDNGTGLSSAYAQRQRLPGKGGIGLQSLRERAAELGGHCSIEQAERGGTRVRAILPIQPKEGPRCSES</sequence>
<keyword evidence="9" id="KW-1133">Transmembrane helix</keyword>
<evidence type="ECO:0000256" key="1">
    <source>
        <dbReference type="ARBA" id="ARBA00000085"/>
    </source>
</evidence>
<feature type="transmembrane region" description="Helical" evidence="9">
    <location>
        <begin position="243"/>
        <end position="262"/>
    </location>
</feature>